<dbReference type="InterPro" id="IPR036691">
    <property type="entry name" value="Endo/exonu/phosph_ase_sf"/>
</dbReference>
<reference evidence="2 3" key="1">
    <citation type="submission" date="2024-01" db="EMBL/GenBank/DDBJ databases">
        <title>A telomere-to-telomere, gap-free genome of sweet tea (Lithocarpus litseifolius).</title>
        <authorList>
            <person name="Zhou J."/>
        </authorList>
    </citation>
    <scope>NUCLEOTIDE SEQUENCE [LARGE SCALE GENOMIC DNA]</scope>
    <source>
        <strain evidence="2">Zhou-2022a</strain>
        <tissue evidence="2">Leaf</tissue>
    </source>
</reference>
<comment type="caution">
    <text evidence="2">The sequence shown here is derived from an EMBL/GenBank/DDBJ whole genome shotgun (WGS) entry which is preliminary data.</text>
</comment>
<evidence type="ECO:0000313" key="3">
    <source>
        <dbReference type="Proteomes" id="UP001459277"/>
    </source>
</evidence>
<dbReference type="EMBL" id="JAZDWU010000001">
    <property type="protein sequence ID" value="KAL0014214.1"/>
    <property type="molecule type" value="Genomic_DNA"/>
</dbReference>
<dbReference type="PANTHER" id="PTHR33710:SF62">
    <property type="entry name" value="DUF4283 DOMAIN PROTEIN"/>
    <property type="match status" value="1"/>
</dbReference>
<organism evidence="2 3">
    <name type="scientific">Lithocarpus litseifolius</name>
    <dbReference type="NCBI Taxonomy" id="425828"/>
    <lineage>
        <taxon>Eukaryota</taxon>
        <taxon>Viridiplantae</taxon>
        <taxon>Streptophyta</taxon>
        <taxon>Embryophyta</taxon>
        <taxon>Tracheophyta</taxon>
        <taxon>Spermatophyta</taxon>
        <taxon>Magnoliopsida</taxon>
        <taxon>eudicotyledons</taxon>
        <taxon>Gunneridae</taxon>
        <taxon>Pentapetalae</taxon>
        <taxon>rosids</taxon>
        <taxon>fabids</taxon>
        <taxon>Fagales</taxon>
        <taxon>Fagaceae</taxon>
        <taxon>Lithocarpus</taxon>
    </lineage>
</organism>
<dbReference type="Proteomes" id="UP001459277">
    <property type="component" value="Unassembled WGS sequence"/>
</dbReference>
<dbReference type="SUPFAM" id="SSF56219">
    <property type="entry name" value="DNase I-like"/>
    <property type="match status" value="1"/>
</dbReference>
<dbReference type="Gene3D" id="3.60.10.10">
    <property type="entry name" value="Endonuclease/exonuclease/phosphatase"/>
    <property type="match status" value="1"/>
</dbReference>
<dbReference type="AlphaFoldDB" id="A0AAW2DXQ4"/>
<protein>
    <recommendedName>
        <fullName evidence="1">Endonuclease/exonuclease/phosphatase domain-containing protein</fullName>
    </recommendedName>
</protein>
<dbReference type="Pfam" id="PF03372">
    <property type="entry name" value="Exo_endo_phos"/>
    <property type="match status" value="1"/>
</dbReference>
<dbReference type="InterPro" id="IPR005135">
    <property type="entry name" value="Endo/exonuclease/phosphatase"/>
</dbReference>
<sequence>MVRAKDPSVVFLAETWADEARLKDVKRKIQFEHMFVSPRNNRGGGLVLFWRESVDISVEGCDKNHIDTIINKNKENEWRFTGFYGEPDTQKRVESWNLLRDLNQKFRLPWLCAGDFNELVRSNEKLGGNRRSNNQMQLFRDAIDACGFIDLGYWGSKFTWSKHYRNGFSIWERLDRALCTPEWLTKFAGTKVTHLTCTTSDHSPLWITPSDIPPPPLSRPFRFEEMWLSDKGCGRVIEAVWRNTSSYEAEDHVLKKIEKCGTELTQWSRRNFGHVRKNIVEKRKCLARAEVAARQSGCNLRVRELKLEINELLIKENTMWRQRAKSFWLVGGDMNSKYFHSRATQRYRRNRILGIQNPLGDWVTQPNDIAETFIESYQQLFASSNPRMEEAALIHMEKSITDEMNAMLMQEFTEVEVEAALK</sequence>
<evidence type="ECO:0000259" key="1">
    <source>
        <dbReference type="Pfam" id="PF03372"/>
    </source>
</evidence>
<dbReference type="PANTHER" id="PTHR33710">
    <property type="entry name" value="BNAC02G09200D PROTEIN"/>
    <property type="match status" value="1"/>
</dbReference>
<accession>A0AAW2DXQ4</accession>
<keyword evidence="3" id="KW-1185">Reference proteome</keyword>
<name>A0AAW2DXQ4_9ROSI</name>
<evidence type="ECO:0000313" key="2">
    <source>
        <dbReference type="EMBL" id="KAL0014214.1"/>
    </source>
</evidence>
<proteinExistence type="predicted"/>
<feature type="domain" description="Endonuclease/exonuclease/phosphatase" evidence="1">
    <location>
        <begin position="2"/>
        <end position="202"/>
    </location>
</feature>
<dbReference type="GO" id="GO:0003824">
    <property type="term" value="F:catalytic activity"/>
    <property type="evidence" value="ECO:0007669"/>
    <property type="project" value="InterPro"/>
</dbReference>
<gene>
    <name evidence="2" type="ORF">SO802_001283</name>
</gene>